<name>A0A251RZI2_HELAN</name>
<dbReference type="PANTHER" id="PTHR31807:SF27">
    <property type="entry name" value="QWRF MOTIF-CONTAINING PROTEIN 7"/>
    <property type="match status" value="1"/>
</dbReference>
<dbReference type="GO" id="GO:0051225">
    <property type="term" value="P:spindle assembly"/>
    <property type="evidence" value="ECO:0000318"/>
    <property type="project" value="GO_Central"/>
</dbReference>
<dbReference type="GO" id="GO:0008017">
    <property type="term" value="F:microtubule binding"/>
    <property type="evidence" value="ECO:0000318"/>
    <property type="project" value="GO_Central"/>
</dbReference>
<feature type="compositionally biased region" description="Polar residues" evidence="2">
    <location>
        <begin position="32"/>
        <end position="56"/>
    </location>
</feature>
<proteinExistence type="inferred from homology"/>
<dbReference type="Pfam" id="PF04484">
    <property type="entry name" value="QWRF"/>
    <property type="match status" value="1"/>
</dbReference>
<reference evidence="3" key="3">
    <citation type="submission" date="2020-06" db="EMBL/GenBank/DDBJ databases">
        <title>Helianthus annuus Genome sequencing and assembly Release 2.</title>
        <authorList>
            <person name="Gouzy J."/>
            <person name="Langlade N."/>
            <person name="Munos S."/>
        </authorList>
    </citation>
    <scope>NUCLEOTIDE SEQUENCE</scope>
    <source>
        <tissue evidence="3">Leaves</tissue>
    </source>
</reference>
<feature type="region of interest" description="Disordered" evidence="2">
    <location>
        <begin position="1"/>
        <end position="57"/>
    </location>
</feature>
<dbReference type="Proteomes" id="UP000215914">
    <property type="component" value="Chromosome 16"/>
</dbReference>
<dbReference type="STRING" id="4232.A0A251RZI2"/>
<dbReference type="GO" id="GO:0005880">
    <property type="term" value="C:nuclear microtubule"/>
    <property type="evidence" value="ECO:0000318"/>
    <property type="project" value="GO_Central"/>
</dbReference>
<dbReference type="EMBL" id="MNCJ02000331">
    <property type="protein sequence ID" value="KAF5760074.1"/>
    <property type="molecule type" value="Genomic_DNA"/>
</dbReference>
<protein>
    <submittedName>
        <fullName evidence="4">Putative QWRF family</fullName>
    </submittedName>
    <submittedName>
        <fullName evidence="3">QWRF family protein</fullName>
    </submittedName>
</protein>
<dbReference type="Gramene" id="mRNA:HanXRQr2_Chr16g0749021">
    <property type="protein sequence ID" value="mRNA:HanXRQr2_Chr16g0749021"/>
    <property type="gene ID" value="HanXRQr2_Chr16g0749021"/>
</dbReference>
<dbReference type="InterPro" id="IPR007573">
    <property type="entry name" value="QWRF"/>
</dbReference>
<dbReference type="EMBL" id="CM007905">
    <property type="protein sequence ID" value="OTF91623.1"/>
    <property type="molecule type" value="Genomic_DNA"/>
</dbReference>
<dbReference type="GO" id="GO:0005737">
    <property type="term" value="C:cytoplasm"/>
    <property type="evidence" value="ECO:0000318"/>
    <property type="project" value="GO_Central"/>
</dbReference>
<dbReference type="InParanoid" id="A0A251RZI2"/>
<reference evidence="3 5" key="1">
    <citation type="journal article" date="2017" name="Nature">
        <title>The sunflower genome provides insights into oil metabolism, flowering and Asterid evolution.</title>
        <authorList>
            <person name="Badouin H."/>
            <person name="Gouzy J."/>
            <person name="Grassa C.J."/>
            <person name="Murat F."/>
            <person name="Staton S.E."/>
            <person name="Cottret L."/>
            <person name="Lelandais-Briere C."/>
            <person name="Owens G.L."/>
            <person name="Carrere S."/>
            <person name="Mayjonade B."/>
            <person name="Legrand L."/>
            <person name="Gill N."/>
            <person name="Kane N.C."/>
            <person name="Bowers J.E."/>
            <person name="Hubner S."/>
            <person name="Bellec A."/>
            <person name="Berard A."/>
            <person name="Berges H."/>
            <person name="Blanchet N."/>
            <person name="Boniface M.C."/>
            <person name="Brunel D."/>
            <person name="Catrice O."/>
            <person name="Chaidir N."/>
            <person name="Claudel C."/>
            <person name="Donnadieu C."/>
            <person name="Faraut T."/>
            <person name="Fievet G."/>
            <person name="Helmstetter N."/>
            <person name="King M."/>
            <person name="Knapp S.J."/>
            <person name="Lai Z."/>
            <person name="Le Paslier M.C."/>
            <person name="Lippi Y."/>
            <person name="Lorenzon L."/>
            <person name="Mandel J.R."/>
            <person name="Marage G."/>
            <person name="Marchand G."/>
            <person name="Marquand E."/>
            <person name="Bret-Mestries E."/>
            <person name="Morien E."/>
            <person name="Nambeesan S."/>
            <person name="Nguyen T."/>
            <person name="Pegot-Espagnet P."/>
            <person name="Pouilly N."/>
            <person name="Raftis F."/>
            <person name="Sallet E."/>
            <person name="Schiex T."/>
            <person name="Thomas J."/>
            <person name="Vandecasteele C."/>
            <person name="Vares D."/>
            <person name="Vear F."/>
            <person name="Vautrin S."/>
            <person name="Crespi M."/>
            <person name="Mangin B."/>
            <person name="Burke J.M."/>
            <person name="Salse J."/>
            <person name="Munos S."/>
            <person name="Vincourt P."/>
            <person name="Rieseberg L.H."/>
            <person name="Langlade N.B."/>
        </authorList>
    </citation>
    <scope>NUCLEOTIDE SEQUENCE [LARGE SCALE GENOMIC DNA]</scope>
    <source>
        <strain evidence="5">cv. SF193</strain>
        <tissue evidence="3">Leaves</tissue>
    </source>
</reference>
<organism evidence="4 5">
    <name type="scientific">Helianthus annuus</name>
    <name type="common">Common sunflower</name>
    <dbReference type="NCBI Taxonomy" id="4232"/>
    <lineage>
        <taxon>Eukaryota</taxon>
        <taxon>Viridiplantae</taxon>
        <taxon>Streptophyta</taxon>
        <taxon>Embryophyta</taxon>
        <taxon>Tracheophyta</taxon>
        <taxon>Spermatophyta</taxon>
        <taxon>Magnoliopsida</taxon>
        <taxon>eudicotyledons</taxon>
        <taxon>Gunneridae</taxon>
        <taxon>Pentapetalae</taxon>
        <taxon>asterids</taxon>
        <taxon>campanulids</taxon>
        <taxon>Asterales</taxon>
        <taxon>Asteraceae</taxon>
        <taxon>Asteroideae</taxon>
        <taxon>Heliantheae alliance</taxon>
        <taxon>Heliantheae</taxon>
        <taxon>Helianthus</taxon>
    </lineage>
</organism>
<evidence type="ECO:0000313" key="5">
    <source>
        <dbReference type="Proteomes" id="UP000215914"/>
    </source>
</evidence>
<dbReference type="AlphaFoldDB" id="A0A251RZI2"/>
<dbReference type="OMA" id="EYHRFRV"/>
<keyword evidence="5" id="KW-1185">Reference proteome</keyword>
<evidence type="ECO:0000313" key="4">
    <source>
        <dbReference type="EMBL" id="OTF91623.1"/>
    </source>
</evidence>
<evidence type="ECO:0000313" key="3">
    <source>
        <dbReference type="EMBL" id="KAF5760074.1"/>
    </source>
</evidence>
<gene>
    <name evidence="4" type="ORF">HannXRQ_Chr16g0512821</name>
    <name evidence="3" type="ORF">HanXRQr2_Chr16g0749021</name>
</gene>
<accession>A0A251RZI2</accession>
<reference evidence="4" key="2">
    <citation type="submission" date="2017-02" db="EMBL/GenBank/DDBJ databases">
        <title>Sunflower complete genome.</title>
        <authorList>
            <person name="Langlade N."/>
            <person name="Munos S."/>
        </authorList>
    </citation>
    <scope>NUCLEOTIDE SEQUENCE [LARGE SCALE GENOMIC DNA]</scope>
    <source>
        <tissue evidence="4">Leaves</tissue>
    </source>
</reference>
<comment type="similarity">
    <text evidence="1">Belongs to the QWRF family.</text>
</comment>
<feature type="region of interest" description="Disordered" evidence="2">
    <location>
        <begin position="80"/>
        <end position="145"/>
    </location>
</feature>
<evidence type="ECO:0000256" key="1">
    <source>
        <dbReference type="ARBA" id="ARBA00010016"/>
    </source>
</evidence>
<dbReference type="PANTHER" id="PTHR31807">
    <property type="entry name" value="AUGMIN FAMILY MEMBER"/>
    <property type="match status" value="1"/>
</dbReference>
<feature type="compositionally biased region" description="Basic and acidic residues" evidence="2">
    <location>
        <begin position="134"/>
        <end position="145"/>
    </location>
</feature>
<evidence type="ECO:0000256" key="2">
    <source>
        <dbReference type="SAM" id="MobiDB-lite"/>
    </source>
</evidence>
<sequence length="358" mass="39814">MNRLHRSGSCHHTPPVGTRPPSRLTRRKGENSDTSPSFTTISSNKANSTKPRSASATKVGCYKDSEANNMLIHLASPMTINTGLTSPASKKKSTQDGVTNILPRRKPTSPSAWALSPGRVAPFPSPVAPVKAPSPHDRSSGERGRGGISGVLKYFRQKKVTSVEDVDRHCFALMNNRLLQWRFANARAGITMSTVRTRAEKLFNAWVKILAMRNSNMVKRIEVQKLENDIKLYHIMNSQLFLLEKWSRMEGKNFEAVSRVVRKLSVASINIPLLHDSKGNISDVCNALDTATTLLADIESTISKLSYEAEKSCYLLTELSIIAKEETELLAELQAWMTNVVLLKEKERSLRGQLIQTM</sequence>